<dbReference type="STRING" id="225164.V4B7X2"/>
<dbReference type="RefSeq" id="XP_009045583.1">
    <property type="nucleotide sequence ID" value="XM_009047335.1"/>
</dbReference>
<keyword evidence="5" id="KW-0732">Signal</keyword>
<keyword evidence="9" id="KW-0325">Glycoprotein</keyword>
<sequence length="457" mass="52674">MSVIIRSIKVVNITICLLFLIGCYVKLHVNSETPSDNPRTDLTVVDADDDEDGVVTVEESNGEIPYDKLNVFIPTKQWQTVQPGQAIPAGLHVRLNMKTGEREAKLNEGDTKPKYWKLGEKQGMVNSDKKTFTRDELKRALKDFKSEIIDDDSKQTSGNFKSYKELKEDFKKLNIGVKTDIEIINDLLEKLNQEKLDTESHKFILSDLEYYLHQIDNAVYFCDIRGMELLLKYLNSTQDEIRSETALVIGSALQSNPKAQISALETGLMQPLIRLISLDKSTALRKRYLYALSSLVRHFPYAQLKFVQYGGLSVFSKLFEESGTESLQIKVITLLNDLLQEKILTENDPQDNQNYREKLKQYQKVNVKDEMIKTGWCKLIPSLLELPDHDSREKIIIAMTTLQTSCWNEFVKYRPVLTRLSKEYERLSHEDVTDSYFTDLQKIIQNLLDNLNKKIEL</sequence>
<dbReference type="SUPFAM" id="SSF48371">
    <property type="entry name" value="ARM repeat"/>
    <property type="match status" value="1"/>
</dbReference>
<evidence type="ECO:0000256" key="8">
    <source>
        <dbReference type="ARBA" id="ARBA00023010"/>
    </source>
</evidence>
<reference evidence="11 12" key="1">
    <citation type="journal article" date="2013" name="Nature">
        <title>Insights into bilaterian evolution from three spiralian genomes.</title>
        <authorList>
            <person name="Simakov O."/>
            <person name="Marletaz F."/>
            <person name="Cho S.J."/>
            <person name="Edsinger-Gonzales E."/>
            <person name="Havlak P."/>
            <person name="Hellsten U."/>
            <person name="Kuo D.H."/>
            <person name="Larsson T."/>
            <person name="Lv J."/>
            <person name="Arendt D."/>
            <person name="Savage R."/>
            <person name="Osoegawa K."/>
            <person name="de Jong P."/>
            <person name="Grimwood J."/>
            <person name="Chapman J.A."/>
            <person name="Shapiro H."/>
            <person name="Aerts A."/>
            <person name="Otillar R.P."/>
            <person name="Terry A.Y."/>
            <person name="Boore J.L."/>
            <person name="Grigoriev I.V."/>
            <person name="Lindberg D.R."/>
            <person name="Seaver E.C."/>
            <person name="Weisblat D.A."/>
            <person name="Putnam N.H."/>
            <person name="Rokhsar D.S."/>
        </authorList>
    </citation>
    <scope>NUCLEOTIDE SEQUENCE [LARGE SCALE GENOMIC DNA]</scope>
</reference>
<gene>
    <name evidence="11" type="ORF">LOTGIDRAFT_237555</name>
</gene>
<keyword evidence="4" id="KW-0813">Transport</keyword>
<evidence type="ECO:0000256" key="9">
    <source>
        <dbReference type="ARBA" id="ARBA00023180"/>
    </source>
</evidence>
<evidence type="ECO:0000256" key="1">
    <source>
        <dbReference type="ARBA" id="ARBA00004319"/>
    </source>
</evidence>
<dbReference type="PROSITE" id="PS51257">
    <property type="entry name" value="PROKAR_LIPOPROTEIN"/>
    <property type="match status" value="1"/>
</dbReference>
<keyword evidence="8" id="KW-0811">Translocation</keyword>
<evidence type="ECO:0000256" key="6">
    <source>
        <dbReference type="ARBA" id="ARBA00022824"/>
    </source>
</evidence>
<comment type="subcellular location">
    <subcellularLocation>
        <location evidence="1">Endoplasmic reticulum lumen</location>
    </subcellularLocation>
</comment>
<evidence type="ECO:0000256" key="10">
    <source>
        <dbReference type="ARBA" id="ARBA00037748"/>
    </source>
</evidence>
<dbReference type="InterPro" id="IPR050693">
    <property type="entry name" value="Hsp70_NEF-Inhibitors"/>
</dbReference>
<organism evidence="11 12">
    <name type="scientific">Lottia gigantea</name>
    <name type="common">Giant owl limpet</name>
    <dbReference type="NCBI Taxonomy" id="225164"/>
    <lineage>
        <taxon>Eukaryota</taxon>
        <taxon>Metazoa</taxon>
        <taxon>Spiralia</taxon>
        <taxon>Lophotrochozoa</taxon>
        <taxon>Mollusca</taxon>
        <taxon>Gastropoda</taxon>
        <taxon>Patellogastropoda</taxon>
        <taxon>Lottioidea</taxon>
        <taxon>Lottiidae</taxon>
        <taxon>Lottia</taxon>
    </lineage>
</organism>
<dbReference type="GO" id="GO:0005788">
    <property type="term" value="C:endoplasmic reticulum lumen"/>
    <property type="evidence" value="ECO:0007669"/>
    <property type="project" value="UniProtKB-SubCell"/>
</dbReference>
<evidence type="ECO:0000256" key="2">
    <source>
        <dbReference type="ARBA" id="ARBA00010588"/>
    </source>
</evidence>
<dbReference type="OMA" id="FQPTHEW"/>
<evidence type="ECO:0000313" key="12">
    <source>
        <dbReference type="Proteomes" id="UP000030746"/>
    </source>
</evidence>
<dbReference type="GeneID" id="20250490"/>
<dbReference type="FunFam" id="1.25.10.10:FF:000148">
    <property type="entry name" value="SIL1 nucleotide exchange factor"/>
    <property type="match status" value="1"/>
</dbReference>
<dbReference type="GO" id="GO:0000774">
    <property type="term" value="F:adenyl-nucleotide exchange factor activity"/>
    <property type="evidence" value="ECO:0007669"/>
    <property type="project" value="TreeGrafter"/>
</dbReference>
<dbReference type="InterPro" id="IPR011989">
    <property type="entry name" value="ARM-like"/>
</dbReference>
<evidence type="ECO:0000256" key="5">
    <source>
        <dbReference type="ARBA" id="ARBA00022729"/>
    </source>
</evidence>
<proteinExistence type="inferred from homology"/>
<name>V4B7X2_LOTGI</name>
<dbReference type="GO" id="GO:0015031">
    <property type="term" value="P:protein transport"/>
    <property type="evidence" value="ECO:0007669"/>
    <property type="project" value="UniProtKB-KW"/>
</dbReference>
<comment type="function">
    <text evidence="10">Required for protein translocation and folding in the endoplasmic reticulum (ER). Functions as a nucleotide exchange factor for the ER lumenal chaperone HSPA5.</text>
</comment>
<dbReference type="PANTHER" id="PTHR19316">
    <property type="entry name" value="PROTEIN FOLDING REGULATOR"/>
    <property type="match status" value="1"/>
</dbReference>
<evidence type="ECO:0000313" key="11">
    <source>
        <dbReference type="EMBL" id="ESP03726.1"/>
    </source>
</evidence>
<dbReference type="EMBL" id="KB199906">
    <property type="protein sequence ID" value="ESP03726.1"/>
    <property type="molecule type" value="Genomic_DNA"/>
</dbReference>
<evidence type="ECO:0000256" key="7">
    <source>
        <dbReference type="ARBA" id="ARBA00022927"/>
    </source>
</evidence>
<evidence type="ECO:0000256" key="3">
    <source>
        <dbReference type="ARBA" id="ARBA00015352"/>
    </source>
</evidence>
<accession>V4B7X2</accession>
<dbReference type="KEGG" id="lgi:LOTGIDRAFT_237555"/>
<keyword evidence="12" id="KW-1185">Reference proteome</keyword>
<keyword evidence="6" id="KW-0256">Endoplasmic reticulum</keyword>
<keyword evidence="7" id="KW-0653">Protein transport</keyword>
<dbReference type="CTD" id="20250490"/>
<dbReference type="HOGENOM" id="CLU_046547_1_0_1"/>
<dbReference type="AlphaFoldDB" id="V4B7X2"/>
<dbReference type="OrthoDB" id="448649at2759"/>
<dbReference type="Gene3D" id="1.25.10.10">
    <property type="entry name" value="Leucine-rich Repeat Variant"/>
    <property type="match status" value="1"/>
</dbReference>
<comment type="similarity">
    <text evidence="2">Belongs to the SIL1 family.</text>
</comment>
<dbReference type="Proteomes" id="UP000030746">
    <property type="component" value="Unassembled WGS sequence"/>
</dbReference>
<dbReference type="PANTHER" id="PTHR19316:SF35">
    <property type="entry name" value="NUCLEOTIDE EXCHANGE FACTOR SIL1"/>
    <property type="match status" value="1"/>
</dbReference>
<evidence type="ECO:0000256" key="4">
    <source>
        <dbReference type="ARBA" id="ARBA00022448"/>
    </source>
</evidence>
<dbReference type="InterPro" id="IPR016024">
    <property type="entry name" value="ARM-type_fold"/>
</dbReference>
<protein>
    <recommendedName>
        <fullName evidence="3">Nucleotide exchange factor SIL1</fullName>
    </recommendedName>
</protein>